<evidence type="ECO:0000313" key="2">
    <source>
        <dbReference type="Proteomes" id="UP001196980"/>
    </source>
</evidence>
<sequence length="82" mass="8949">MPTGKVGGLSDGDSVRLTETAVKLARLVMATSRGEISAEGLRVALDSLDARAMCLIGNEFLKYTFELFRQHRLDVLPKEPVS</sequence>
<gene>
    <name evidence="1" type="ORF">HWQ67_19270</name>
</gene>
<keyword evidence="2" id="KW-1185">Reference proteome</keyword>
<accession>A0ABS6S4D8</accession>
<name>A0ABS6S4D8_9BACT</name>
<reference evidence="1 2" key="1">
    <citation type="journal article" date="2020" name="J Geophys Res Biogeosci">
        <title>Magnetotaxis as an Adaptation to Enable Bacterial Shuttling of Microbial Sulfur and Sulfur Cycling Across Aquatic Oxic#Anoxic Interfaces.</title>
        <authorList>
            <person name="Li J."/>
            <person name="Liu P."/>
            <person name="Wang J."/>
            <person name="Roberts A.P."/>
            <person name="Pan Y."/>
        </authorList>
    </citation>
    <scope>NUCLEOTIDE SEQUENCE [LARGE SCALE GENOMIC DNA]</scope>
    <source>
        <strain evidence="1 2">MYR-1_YQ</strain>
    </source>
</reference>
<organism evidence="1 2">
    <name type="scientific">Candidatus Magnetobacterium casense</name>
    <dbReference type="NCBI Taxonomy" id="1455061"/>
    <lineage>
        <taxon>Bacteria</taxon>
        <taxon>Pseudomonadati</taxon>
        <taxon>Nitrospirota</taxon>
        <taxon>Thermodesulfovibrionia</taxon>
        <taxon>Thermodesulfovibrionales</taxon>
        <taxon>Candidatus Magnetobacteriaceae</taxon>
        <taxon>Candidatus Magnetobacterium</taxon>
    </lineage>
</organism>
<evidence type="ECO:0000313" key="1">
    <source>
        <dbReference type="EMBL" id="MBV6343714.1"/>
    </source>
</evidence>
<proteinExistence type="predicted"/>
<dbReference type="Proteomes" id="UP001196980">
    <property type="component" value="Unassembled WGS sequence"/>
</dbReference>
<protein>
    <submittedName>
        <fullName evidence="1">Uncharacterized protein</fullName>
    </submittedName>
</protein>
<dbReference type="RefSeq" id="WP_218254329.1">
    <property type="nucleotide sequence ID" value="NZ_JABXWD010000762.1"/>
</dbReference>
<comment type="caution">
    <text evidence="1">The sequence shown here is derived from an EMBL/GenBank/DDBJ whole genome shotgun (WGS) entry which is preliminary data.</text>
</comment>
<dbReference type="EMBL" id="JABXWD010000762">
    <property type="protein sequence ID" value="MBV6343714.1"/>
    <property type="molecule type" value="Genomic_DNA"/>
</dbReference>